<dbReference type="EMBL" id="HBIW01011242">
    <property type="protein sequence ID" value="CAE0694181.1"/>
    <property type="molecule type" value="Transcribed_RNA"/>
</dbReference>
<reference evidence="1" key="1">
    <citation type="submission" date="2021-01" db="EMBL/GenBank/DDBJ databases">
        <authorList>
            <person name="Corre E."/>
            <person name="Pelletier E."/>
            <person name="Niang G."/>
            <person name="Scheremetjew M."/>
            <person name="Finn R."/>
            <person name="Kale V."/>
            <person name="Holt S."/>
            <person name="Cochrane G."/>
            <person name="Meng A."/>
            <person name="Brown T."/>
            <person name="Cohen L."/>
        </authorList>
    </citation>
    <scope>NUCLEOTIDE SEQUENCE</scope>
    <source>
        <strain evidence="1">CCMP1756</strain>
    </source>
</reference>
<reference evidence="2" key="2">
    <citation type="submission" date="2021-11" db="EMBL/GenBank/DDBJ databases">
        <authorList>
            <consortium name="Genoscope - CEA"/>
            <person name="William W."/>
        </authorList>
    </citation>
    <scope>NUCLEOTIDE SEQUENCE</scope>
</reference>
<proteinExistence type="predicted"/>
<name>A0A7S4E6S0_9STRA</name>
<keyword evidence="3" id="KW-1185">Reference proteome</keyword>
<dbReference type="EMBL" id="CAKKNE010000005">
    <property type="protein sequence ID" value="CAH0376584.1"/>
    <property type="molecule type" value="Genomic_DNA"/>
</dbReference>
<organism evidence="1">
    <name type="scientific">Pelagomonas calceolata</name>
    <dbReference type="NCBI Taxonomy" id="35677"/>
    <lineage>
        <taxon>Eukaryota</taxon>
        <taxon>Sar</taxon>
        <taxon>Stramenopiles</taxon>
        <taxon>Ochrophyta</taxon>
        <taxon>Pelagophyceae</taxon>
        <taxon>Pelagomonadales</taxon>
        <taxon>Pelagomonadaceae</taxon>
        <taxon>Pelagomonas</taxon>
    </lineage>
</organism>
<sequence length="396" mass="43558">MAYATRRRRRRSARSKRLWQSLLRRLRGPQLSADDLRTFEDTEVDGRDRTDSAARLQAQWDASERPDLDAPRTEDAQPGELTLDAHGRVAVADAHKLDYGYRVFDNIIKGAALDALREACGACFTAREKERDSAYSRGSTYWVPADADRASLSIVERAALDIFDLHSKGASYIPSKSGAEWWTLDLEDGNGSVAWHFDRDYAVEDDVNLGPHVATVTYLTSAGAPTVVVPLVAPSDSAVKPRGAGGEVFASLPVAGKHMSFDGRYLHAAPEAIYRKESDERRVTLLVNVWLDWRPGDADPLPSAVRSSIMPADDFGVRPLLRPPSPLDFSAERRVVALPVPTERCSKPRAWSFRAGAHRTRIIMRLPGALVDAPDAVVLFQEAPGAPALVEVAPRT</sequence>
<dbReference type="Proteomes" id="UP000789595">
    <property type="component" value="Unassembled WGS sequence"/>
</dbReference>
<dbReference type="AlphaFoldDB" id="A0A7S4E6S0"/>
<evidence type="ECO:0000313" key="2">
    <source>
        <dbReference type="EMBL" id="CAH0376584.1"/>
    </source>
</evidence>
<accession>A0A7S4E6S0</accession>
<gene>
    <name evidence="1" type="ORF">PCAL00307_LOCUS9617</name>
    <name evidence="2" type="ORF">PECAL_5P11830</name>
</gene>
<evidence type="ECO:0000313" key="3">
    <source>
        <dbReference type="Proteomes" id="UP000789595"/>
    </source>
</evidence>
<protein>
    <submittedName>
        <fullName evidence="1">Uncharacterized protein</fullName>
    </submittedName>
</protein>
<dbReference type="OrthoDB" id="69177at2759"/>
<evidence type="ECO:0000313" key="1">
    <source>
        <dbReference type="EMBL" id="CAE0694181.1"/>
    </source>
</evidence>